<dbReference type="GO" id="GO:0005635">
    <property type="term" value="C:nuclear envelope"/>
    <property type="evidence" value="ECO:0007669"/>
    <property type="project" value="TreeGrafter"/>
</dbReference>
<reference evidence="2 3" key="1">
    <citation type="submission" date="2019-06" db="EMBL/GenBank/DDBJ databases">
        <title>A chromosomal-level reference genome of Carpinus fangiana (Coryloideae, Betulaceae).</title>
        <authorList>
            <person name="Yang X."/>
            <person name="Wang Z."/>
            <person name="Zhang L."/>
            <person name="Hao G."/>
            <person name="Liu J."/>
            <person name="Yang Y."/>
        </authorList>
    </citation>
    <scope>NUCLEOTIDE SEQUENCE [LARGE SCALE GENOMIC DNA]</scope>
    <source>
        <strain evidence="2">Cfa_2016G</strain>
        <tissue evidence="2">Leaf</tissue>
    </source>
</reference>
<evidence type="ECO:0000313" key="2">
    <source>
        <dbReference type="EMBL" id="KAE8037951.1"/>
    </source>
</evidence>
<feature type="compositionally biased region" description="Polar residues" evidence="1">
    <location>
        <begin position="815"/>
        <end position="826"/>
    </location>
</feature>
<feature type="region of interest" description="Disordered" evidence="1">
    <location>
        <begin position="478"/>
        <end position="500"/>
    </location>
</feature>
<feature type="compositionally biased region" description="Basic and acidic residues" evidence="1">
    <location>
        <begin position="105"/>
        <end position="124"/>
    </location>
</feature>
<evidence type="ECO:0008006" key="4">
    <source>
        <dbReference type="Google" id="ProtNLM"/>
    </source>
</evidence>
<feature type="region of interest" description="Disordered" evidence="1">
    <location>
        <begin position="805"/>
        <end position="842"/>
    </location>
</feature>
<dbReference type="GO" id="GO:0016973">
    <property type="term" value="P:poly(A)+ mRNA export from nucleus"/>
    <property type="evidence" value="ECO:0007669"/>
    <property type="project" value="TreeGrafter"/>
</dbReference>
<feature type="region of interest" description="Disordered" evidence="1">
    <location>
        <begin position="1260"/>
        <end position="1299"/>
    </location>
</feature>
<dbReference type="GO" id="GO:0071763">
    <property type="term" value="P:nuclear membrane organization"/>
    <property type="evidence" value="ECO:0007669"/>
    <property type="project" value="TreeGrafter"/>
</dbReference>
<feature type="region of interest" description="Disordered" evidence="1">
    <location>
        <begin position="86"/>
        <end position="148"/>
    </location>
</feature>
<keyword evidence="3" id="KW-1185">Reference proteome</keyword>
<organism evidence="2 3">
    <name type="scientific">Carpinus fangiana</name>
    <dbReference type="NCBI Taxonomy" id="176857"/>
    <lineage>
        <taxon>Eukaryota</taxon>
        <taxon>Viridiplantae</taxon>
        <taxon>Streptophyta</taxon>
        <taxon>Embryophyta</taxon>
        <taxon>Tracheophyta</taxon>
        <taxon>Spermatophyta</taxon>
        <taxon>Magnoliopsida</taxon>
        <taxon>eudicotyledons</taxon>
        <taxon>Gunneridae</taxon>
        <taxon>Pentapetalae</taxon>
        <taxon>rosids</taxon>
        <taxon>fabids</taxon>
        <taxon>Fagales</taxon>
        <taxon>Betulaceae</taxon>
        <taxon>Carpinus</taxon>
    </lineage>
</organism>
<feature type="region of interest" description="Disordered" evidence="1">
    <location>
        <begin position="1"/>
        <end position="51"/>
    </location>
</feature>
<dbReference type="EMBL" id="CM017324">
    <property type="protein sequence ID" value="KAE8037951.1"/>
    <property type="molecule type" value="Genomic_DNA"/>
</dbReference>
<feature type="compositionally biased region" description="Polar residues" evidence="1">
    <location>
        <begin position="447"/>
        <end position="458"/>
    </location>
</feature>
<evidence type="ECO:0000256" key="1">
    <source>
        <dbReference type="SAM" id="MobiDB-lite"/>
    </source>
</evidence>
<dbReference type="PANTHER" id="PTHR33416:SF20">
    <property type="entry name" value="NUCLEAR PORE COMPLEX PROTEIN NUP1"/>
    <property type="match status" value="1"/>
</dbReference>
<gene>
    <name evidence="2" type="ORF">FH972_010501</name>
</gene>
<feature type="compositionally biased region" description="Polar residues" evidence="1">
    <location>
        <begin position="1260"/>
        <end position="1269"/>
    </location>
</feature>
<proteinExistence type="predicted"/>
<accession>A0A660KQE5</accession>
<protein>
    <recommendedName>
        <fullName evidence="4">Nuclear pore complex protein NUP1</fullName>
    </recommendedName>
</protein>
<name>A0A660KQE5_9ROSI</name>
<dbReference type="OrthoDB" id="653468at2759"/>
<dbReference type="PANTHER" id="PTHR33416">
    <property type="entry name" value="NUCLEAR PORE COMPLEX PROTEIN NUP1"/>
    <property type="match status" value="1"/>
</dbReference>
<feature type="compositionally biased region" description="Basic residues" evidence="1">
    <location>
        <begin position="1287"/>
        <end position="1299"/>
    </location>
</feature>
<feature type="compositionally biased region" description="Low complexity" evidence="1">
    <location>
        <begin position="827"/>
        <end position="842"/>
    </location>
</feature>
<feature type="region of interest" description="Disordered" evidence="1">
    <location>
        <begin position="439"/>
        <end position="458"/>
    </location>
</feature>
<sequence length="1299" mass="135158">MDTAREGNPYDAVSGEGFGTGGKFRRRPFRRTANTTPYDRPPTALRNPSIINHNNNGNGWLSRLVDPAQRLITSSAHRLFSSVFRKRLPPPAPQKPPESFYTSEANREVRDNEQESRDKHHEAAVMDSSGRQQGAIDRGDNSRSCSDKGGVTELEQLLKQKSFTRSEIDRLTALLHSRTVDIHIGDEDKKSEGIPPEASVSHDRREEFQAPASENGIGSHLISTPLISSRVLDEDVASPAELAKAYMDCRPSKVSPLMLGIRSQGFVEDPIMISHRPFPPKSPIMPLVPRSAGRAGYPENGFMTPRSRGKYAIYSMARTPYSRVHPSSTPKGVGPIVAYDGPSSSSQAAWEQNKLSDSKQGALKRRSSVLDNDLGSVGPIRRIRHKPNLLSSRGLSFPVSGSPVSIRGTGVGPSAAQYPSSSVQKPLLFVESNKGNLTRMSAENGDSMPTTSFPPVSSKSSEMASKILQQLEKLVSPKEKSSELKLGSVRDSSPTKLSPSMLHGKALRSLENVESPKFLENGRDGNKLVTLFDTVLPDALDTTSQKQKKVEENGPLKLVAPADRSLPMVNSMDYKAPKKDTSPGGKTADSAVMNSVTYPSQKKRAFQMSAHEDYLELDDDHPDGAVPTPLAEERGRVEVSLAEWKANSAEAATPENSPSLFGFKRPASSALNQKSDLVTSDGPVVAEKSTDFSFPKAATTNIAVQPATAVRQSSSTSDKSAPPRELNVAPMFNFGDKIASPKEPNAASTVASFVSISSADNVPQFAFVSSSSAGESAGLQFGVCSNPKPESTSSFLTVSATDSVPKVPELDGADTKNNSNAGITSRTPETALPSAASSPTPTASIDANNSVFSNGSFASIPPSVSSTIPPLVFNSGHSQNLSSSSTLAVTSTGSITPTTPFTSITGSSSLSASAAAAPSFFKFGSTVSSTGASLVATASGIESEAVKTRPDTSFSNLSSNPFVGASAANASTGSGIFGFSAAVNSTANNQSQGSLFSAQASTAGSGVSTFSNSMPMQFSSTSLSPSFGFAGNTSFSSGSSLFASSTSAGKLFNSGAASGLSSSASSSEAKNSSAIGGTTSSLFGSSWQSSSFNSTSSSAGLSFPASTASVPATTSLSTGLHFTSSTAAATATTSPPSVFAFGASAPSVAATSSSPGIFGSSIGASSGPAYSFTSGIAAPLQPVFGNNSPSFVAFNSVASGNNDQMNMEDSMAEDTVQASMPAVPAFNTHPVAPQSNFVFGSTPTSTPNLFNFVGQQNSGTVPNPFQTTNSLGGSFSVGAGGGDKSGRKIVKVSRKGRKK</sequence>
<evidence type="ECO:0000313" key="3">
    <source>
        <dbReference type="Proteomes" id="UP000327013"/>
    </source>
</evidence>
<dbReference type="Proteomes" id="UP000327013">
    <property type="component" value="Chromosome 4"/>
</dbReference>